<feature type="signal peptide" evidence="1">
    <location>
        <begin position="1"/>
        <end position="24"/>
    </location>
</feature>
<keyword evidence="1" id="KW-0732">Signal</keyword>
<keyword evidence="4" id="KW-1185">Reference proteome</keyword>
<dbReference type="InterPro" id="IPR001119">
    <property type="entry name" value="SLH_dom"/>
</dbReference>
<dbReference type="EMBL" id="JACYTN010000003">
    <property type="protein sequence ID" value="MBD8498236.1"/>
    <property type="molecule type" value="Genomic_DNA"/>
</dbReference>
<accession>A0ABR9AWH1</accession>
<reference evidence="3 4" key="1">
    <citation type="submission" date="2020-09" db="EMBL/GenBank/DDBJ databases">
        <title>Paenibacillus sp. CAU 1523 isolated from sand of Haeundae Beach.</title>
        <authorList>
            <person name="Kim W."/>
        </authorList>
    </citation>
    <scope>NUCLEOTIDE SEQUENCE [LARGE SCALE GENOMIC DNA]</scope>
    <source>
        <strain evidence="3 4">CAU 1523</strain>
    </source>
</reference>
<comment type="caution">
    <text evidence="3">The sequence shown here is derived from an EMBL/GenBank/DDBJ whole genome shotgun (WGS) entry which is preliminary data.</text>
</comment>
<proteinExistence type="predicted"/>
<evidence type="ECO:0000313" key="3">
    <source>
        <dbReference type="EMBL" id="MBD8498236.1"/>
    </source>
</evidence>
<dbReference type="Pfam" id="PF00395">
    <property type="entry name" value="SLH"/>
    <property type="match status" value="1"/>
</dbReference>
<protein>
    <submittedName>
        <fullName evidence="3">S-layer homology domain-containing protein</fullName>
    </submittedName>
</protein>
<feature type="chain" id="PRO_5046187118" evidence="1">
    <location>
        <begin position="25"/>
        <end position="1018"/>
    </location>
</feature>
<evidence type="ECO:0000256" key="1">
    <source>
        <dbReference type="SAM" id="SignalP"/>
    </source>
</evidence>
<organism evidence="3 4">
    <name type="scientific">Paenibacillus arenosi</name>
    <dbReference type="NCBI Taxonomy" id="2774142"/>
    <lineage>
        <taxon>Bacteria</taxon>
        <taxon>Bacillati</taxon>
        <taxon>Bacillota</taxon>
        <taxon>Bacilli</taxon>
        <taxon>Bacillales</taxon>
        <taxon>Paenibacillaceae</taxon>
        <taxon>Paenibacillus</taxon>
    </lineage>
</organism>
<dbReference type="PROSITE" id="PS51272">
    <property type="entry name" value="SLH"/>
    <property type="match status" value="1"/>
</dbReference>
<gene>
    <name evidence="3" type="ORF">IFO66_07925</name>
</gene>
<sequence>MKKRLAMLLSVAMAFSMFANVAFGAEAQLTTKEKFEALVKDGIFAGVKDKDGNIDPQLNQHTDRAQFAKILALTAGLSKEEGNSFKDKGYSTSWAKGYIEAVTKAGFMSGVGQDKFDLKGKVTGEQMAKAFTLALGLKKVEDAPAVEGVSKWATGYVAAIKAAGFDFSVNGKWNVAVQRSVLVEAAYDVKQKTSVKVDSVKVIDEKTIEVKFTDGETVKHTLDTALVEGKETTVEVTHKGAKHQVKVTLQALAIEAKTVGAKTFEVKLNRTVDTAKAKFEVKRGSTAIDVKTATYSDDKLTYRVEAANKLSEGEYTINLVVGDKTVSAKAKVEAEKVTKIELIGEEAATNDKYTELKIPFKVLNQYGEDASKIASLNWTVSKGTHSVKDGVLNISTTDKFNYKEAIAVMVHDAKAGVVANKTYTVGLPSRAHTVEVKSLYNIDNQKLTSSTDLTNSEFYLLIDVKDQYGNKVDKEDVKKNVIALSNNPLALNVETYAQIDKGPHADSAAIKLKAPSSDMFRQSGEVEITITALGSGQKLTHKVNVEQGTELKSFQLQHPTDIVAANDKKVKIPFEAYGVNGEKITKFKELNKMEQNSALNLSDNLQLFEDKKTGDAYLEYNVESAHKGLKGYAYLMATVTKGAVSSNIQFEIKDAATPKAIKGFHKDVAKAYGEGATAELNKDKIEILDQYSRAFKLADLPVEAGKDVYVGISNVKKINEGTHFNISATGATYNTGEVIAYKNADNVKINLTADKKGEQVVELALFHNVNGVLTAIPDSQTTVVLSVVAQDNISSYEIKPLGTLYAGDKNIFSASTATYSKDLKVVGKRGNGDEIVLSTNQYTVSVDPNYVTTSNNGRTLTAVKMEKAESVELDLTVLVNGAGLKSDEVRTKLTVSNKPQQIQELKTDKDKVGGNVTAVDGELVTIKAGTTNLNDVLGVIKAKDQYGLEGHLNSVANGVTVQVNRIVGTDGKTKALNVTNNGSKDAAFATGAIAAGDTVYVTVAVHGKVINLVLDVKA</sequence>
<dbReference type="Proteomes" id="UP000634529">
    <property type="component" value="Unassembled WGS sequence"/>
</dbReference>
<evidence type="ECO:0000259" key="2">
    <source>
        <dbReference type="PROSITE" id="PS51272"/>
    </source>
</evidence>
<evidence type="ECO:0000313" key="4">
    <source>
        <dbReference type="Proteomes" id="UP000634529"/>
    </source>
</evidence>
<feature type="domain" description="SLH" evidence="2">
    <location>
        <begin position="82"/>
        <end position="145"/>
    </location>
</feature>
<dbReference type="RefSeq" id="WP_192024600.1">
    <property type="nucleotide sequence ID" value="NZ_JACYTN010000003.1"/>
</dbReference>
<name>A0ABR9AWH1_9BACL</name>